<dbReference type="PRINTS" id="PR00420">
    <property type="entry name" value="RNGMNOXGNASE"/>
</dbReference>
<dbReference type="InterPro" id="IPR002938">
    <property type="entry name" value="FAD-bd"/>
</dbReference>
<sequence length="432" mass="46652">MEAAVGVVGGGPAGAALAIELARLGVPVLVITSPRPRRRFEGLSDRTVALLQRQGFAHACATLGEAGERQAHWNGVASRHNREYLVERSAFDRALCDDLRAQGITVLTSEVRSLQWQQNHWHITCGAQVVRVGFVVEARGRAAPAGQTRLRGPASLAVARFYHGPTTTDATAVIPFADGWAWLGRAQDGRRMVQFTVDADSVPGAGHQALTSLHQRLCADVPEVAEWVPDGVQADGPAVARACDTYLRDDLAGAAFLRVGDAACGYDPLSGQGVFLALAGALSAAAVVRTCVERPQDGALARQFYSDRLLGAFAEKTALGVAFYQQEQRWADRPFWQRRREVLPVPVPTVAGLQRVRRPVLADGWITEQEVLLTPRHPLGVWRVEDVPVPALLDHVRQSGASLGDYAARHQLALPQVERAALWLQQVGALAS</sequence>
<evidence type="ECO:0000259" key="1">
    <source>
        <dbReference type="Pfam" id="PF01494"/>
    </source>
</evidence>
<dbReference type="Pfam" id="PF01494">
    <property type="entry name" value="FAD_binding_3"/>
    <property type="match status" value="1"/>
</dbReference>
<dbReference type="PANTHER" id="PTHR43747">
    <property type="entry name" value="FAD-BINDING PROTEIN"/>
    <property type="match status" value="1"/>
</dbReference>
<keyword evidence="3" id="KW-1185">Reference proteome</keyword>
<dbReference type="STRING" id="80876.SAMN05421779_1146"/>
<dbReference type="RefSeq" id="WP_076402165.1">
    <property type="nucleotide sequence ID" value="NZ_FTOA01000014.1"/>
</dbReference>
<dbReference type="OrthoDB" id="9799983at2"/>
<feature type="domain" description="FAD-binding" evidence="1">
    <location>
        <begin position="3"/>
        <end position="113"/>
    </location>
</feature>
<dbReference type="GO" id="GO:0071949">
    <property type="term" value="F:FAD binding"/>
    <property type="evidence" value="ECO:0007669"/>
    <property type="project" value="InterPro"/>
</dbReference>
<dbReference type="AlphaFoldDB" id="A0A1N7QBK4"/>
<dbReference type="Proteomes" id="UP000185678">
    <property type="component" value="Unassembled WGS sequence"/>
</dbReference>
<dbReference type="InterPro" id="IPR050816">
    <property type="entry name" value="Flavin-dep_Halogenase_NPB"/>
</dbReference>
<accession>A0A1N7QBK4</accession>
<dbReference type="InterPro" id="IPR036188">
    <property type="entry name" value="FAD/NAD-bd_sf"/>
</dbReference>
<protein>
    <submittedName>
        <fullName evidence="2">Dehydrogenase (Flavoprotein)</fullName>
    </submittedName>
</protein>
<dbReference type="EMBL" id="FTOA01000014">
    <property type="protein sequence ID" value="SIT20231.1"/>
    <property type="molecule type" value="Genomic_DNA"/>
</dbReference>
<reference evidence="2 3" key="1">
    <citation type="submission" date="2017-01" db="EMBL/GenBank/DDBJ databases">
        <authorList>
            <person name="Mah S.A."/>
            <person name="Swanson W.J."/>
            <person name="Moy G.W."/>
            <person name="Vacquier V.D."/>
        </authorList>
    </citation>
    <scope>NUCLEOTIDE SEQUENCE [LARGE SCALE GENOMIC DNA]</scope>
    <source>
        <strain evidence="2 3">DSM 11589</strain>
    </source>
</reference>
<dbReference type="PANTHER" id="PTHR43747:SF1">
    <property type="entry name" value="SLR1998 PROTEIN"/>
    <property type="match status" value="1"/>
</dbReference>
<evidence type="ECO:0000313" key="3">
    <source>
        <dbReference type="Proteomes" id="UP000185678"/>
    </source>
</evidence>
<dbReference type="SUPFAM" id="SSF51905">
    <property type="entry name" value="FAD/NAD(P)-binding domain"/>
    <property type="match status" value="1"/>
</dbReference>
<dbReference type="Gene3D" id="3.30.9.100">
    <property type="match status" value="1"/>
</dbReference>
<proteinExistence type="predicted"/>
<organism evidence="2 3">
    <name type="scientific">Insolitispirillum peregrinum</name>
    <dbReference type="NCBI Taxonomy" id="80876"/>
    <lineage>
        <taxon>Bacteria</taxon>
        <taxon>Pseudomonadati</taxon>
        <taxon>Pseudomonadota</taxon>
        <taxon>Alphaproteobacteria</taxon>
        <taxon>Rhodospirillales</taxon>
        <taxon>Novispirillaceae</taxon>
        <taxon>Insolitispirillum</taxon>
    </lineage>
</organism>
<evidence type="ECO:0000313" key="2">
    <source>
        <dbReference type="EMBL" id="SIT20231.1"/>
    </source>
</evidence>
<name>A0A1N7QBK4_9PROT</name>
<gene>
    <name evidence="2" type="ORF">SAMN05421779_1146</name>
</gene>
<dbReference type="Gene3D" id="3.50.50.60">
    <property type="entry name" value="FAD/NAD(P)-binding domain"/>
    <property type="match status" value="1"/>
</dbReference>